<organism evidence="2 3">
    <name type="scientific">Triticum turgidum subsp. durum</name>
    <name type="common">Durum wheat</name>
    <name type="synonym">Triticum durum</name>
    <dbReference type="NCBI Taxonomy" id="4567"/>
    <lineage>
        <taxon>Eukaryota</taxon>
        <taxon>Viridiplantae</taxon>
        <taxon>Streptophyta</taxon>
        <taxon>Embryophyta</taxon>
        <taxon>Tracheophyta</taxon>
        <taxon>Spermatophyta</taxon>
        <taxon>Magnoliopsida</taxon>
        <taxon>Liliopsida</taxon>
        <taxon>Poales</taxon>
        <taxon>Poaceae</taxon>
        <taxon>BOP clade</taxon>
        <taxon>Pooideae</taxon>
        <taxon>Triticodae</taxon>
        <taxon>Triticeae</taxon>
        <taxon>Triticinae</taxon>
        <taxon>Triticum</taxon>
    </lineage>
</organism>
<proteinExistence type="predicted"/>
<dbReference type="GO" id="GO:0006006">
    <property type="term" value="P:glucose metabolic process"/>
    <property type="evidence" value="ECO:0007669"/>
    <property type="project" value="TreeGrafter"/>
</dbReference>
<dbReference type="AlphaFoldDB" id="A0A9R1RP19"/>
<dbReference type="Gramene" id="TRITD2Bv1G161910.5">
    <property type="protein sequence ID" value="TRITD2Bv1G161910.5"/>
    <property type="gene ID" value="TRITD2Bv1G161910"/>
</dbReference>
<dbReference type="GO" id="GO:0004034">
    <property type="term" value="F:aldose 1-epimerase activity"/>
    <property type="evidence" value="ECO:0007669"/>
    <property type="project" value="TreeGrafter"/>
</dbReference>
<evidence type="ECO:0000313" key="2">
    <source>
        <dbReference type="EMBL" id="VAH48457.1"/>
    </source>
</evidence>
<dbReference type="Proteomes" id="UP000324705">
    <property type="component" value="Chromosome 2B"/>
</dbReference>
<keyword evidence="1" id="KW-0732">Signal</keyword>
<name>A0A9R1RP19_TRITD</name>
<sequence length="90" mass="9478">MARAPVFPALLCLAVLALAGGADARKMVGVYELKRGDFSVKMTNWGATIMSVLVPDSKGNLADVVLGMDTLAEYVVSSPNPSKNHLCCIP</sequence>
<reference evidence="2 3" key="1">
    <citation type="submission" date="2017-09" db="EMBL/GenBank/DDBJ databases">
        <authorList>
            <consortium name="International Durum Wheat Genome Sequencing Consortium (IDWGSC)"/>
            <person name="Milanesi L."/>
        </authorList>
    </citation>
    <scope>NUCLEOTIDE SEQUENCE [LARGE SCALE GENOMIC DNA]</scope>
    <source>
        <strain evidence="3">cv. Svevo</strain>
    </source>
</reference>
<dbReference type="InterPro" id="IPR008183">
    <property type="entry name" value="Aldose_1/G6P_1-epimerase"/>
</dbReference>
<gene>
    <name evidence="2" type="ORF">TRITD_2Bv1G161910</name>
</gene>
<dbReference type="GO" id="GO:0030246">
    <property type="term" value="F:carbohydrate binding"/>
    <property type="evidence" value="ECO:0007669"/>
    <property type="project" value="InterPro"/>
</dbReference>
<protein>
    <recommendedName>
        <fullName evidence="4">Aldose 1-epimerase</fullName>
    </recommendedName>
</protein>
<feature type="chain" id="PRO_5040165638" description="Aldose 1-epimerase" evidence="1">
    <location>
        <begin position="25"/>
        <end position="90"/>
    </location>
</feature>
<dbReference type="SUPFAM" id="SSF74650">
    <property type="entry name" value="Galactose mutarotase-like"/>
    <property type="match status" value="1"/>
</dbReference>
<dbReference type="EMBL" id="LT934114">
    <property type="protein sequence ID" value="VAH48457.1"/>
    <property type="molecule type" value="Genomic_DNA"/>
</dbReference>
<keyword evidence="3" id="KW-1185">Reference proteome</keyword>
<evidence type="ECO:0000256" key="1">
    <source>
        <dbReference type="SAM" id="SignalP"/>
    </source>
</evidence>
<dbReference type="PANTHER" id="PTHR10091">
    <property type="entry name" value="ALDOSE-1-EPIMERASE"/>
    <property type="match status" value="1"/>
</dbReference>
<accession>A0A9R1RP19</accession>
<evidence type="ECO:0000313" key="3">
    <source>
        <dbReference type="Proteomes" id="UP000324705"/>
    </source>
</evidence>
<dbReference type="GO" id="GO:0033499">
    <property type="term" value="P:galactose catabolic process via UDP-galactose, Leloir pathway"/>
    <property type="evidence" value="ECO:0007669"/>
    <property type="project" value="TreeGrafter"/>
</dbReference>
<feature type="signal peptide" evidence="1">
    <location>
        <begin position="1"/>
        <end position="24"/>
    </location>
</feature>
<dbReference type="Pfam" id="PF01263">
    <property type="entry name" value="Aldose_epim"/>
    <property type="match status" value="1"/>
</dbReference>
<dbReference type="PANTHER" id="PTHR10091:SF48">
    <property type="entry name" value="ALDOSE 1-EPIMERASE"/>
    <property type="match status" value="1"/>
</dbReference>
<dbReference type="InterPro" id="IPR014718">
    <property type="entry name" value="GH-type_carb-bd"/>
</dbReference>
<dbReference type="InterPro" id="IPR011013">
    <property type="entry name" value="Gal_mutarotase_sf_dom"/>
</dbReference>
<evidence type="ECO:0008006" key="4">
    <source>
        <dbReference type="Google" id="ProtNLM"/>
    </source>
</evidence>
<dbReference type="Gene3D" id="2.70.98.10">
    <property type="match status" value="1"/>
</dbReference>